<evidence type="ECO:0000313" key="2">
    <source>
        <dbReference type="EMBL" id="KUM92799.1"/>
    </source>
</evidence>
<gene>
    <name evidence="2" type="ORF">AQI88_30040</name>
</gene>
<dbReference type="AlphaFoldDB" id="A0A101NGH9"/>
<feature type="domain" description="Coenzyme Q-binding protein COQ10 START" evidence="1">
    <location>
        <begin position="11"/>
        <end position="123"/>
    </location>
</feature>
<organism evidence="2 3">
    <name type="scientific">Streptomyces cellostaticus</name>
    <dbReference type="NCBI Taxonomy" id="67285"/>
    <lineage>
        <taxon>Bacteria</taxon>
        <taxon>Bacillati</taxon>
        <taxon>Actinomycetota</taxon>
        <taxon>Actinomycetes</taxon>
        <taxon>Kitasatosporales</taxon>
        <taxon>Streptomycetaceae</taxon>
        <taxon>Streptomyces</taxon>
    </lineage>
</organism>
<dbReference type="Gene3D" id="3.30.530.20">
    <property type="match status" value="1"/>
</dbReference>
<dbReference type="InterPro" id="IPR005031">
    <property type="entry name" value="COQ10_START"/>
</dbReference>
<dbReference type="STRING" id="67285.AQI88_30040"/>
<evidence type="ECO:0000313" key="3">
    <source>
        <dbReference type="Proteomes" id="UP000054241"/>
    </source>
</evidence>
<accession>A0A101NGH9</accession>
<dbReference type="Proteomes" id="UP000054241">
    <property type="component" value="Unassembled WGS sequence"/>
</dbReference>
<proteinExistence type="predicted"/>
<dbReference type="CDD" id="cd08860">
    <property type="entry name" value="TcmN_ARO-CYC_like"/>
    <property type="match status" value="1"/>
</dbReference>
<protein>
    <submittedName>
        <fullName evidence="2">Polyketide cyclase</fullName>
    </submittedName>
</protein>
<evidence type="ECO:0000259" key="1">
    <source>
        <dbReference type="Pfam" id="PF03364"/>
    </source>
</evidence>
<dbReference type="Pfam" id="PF03364">
    <property type="entry name" value="Polyketide_cyc"/>
    <property type="match status" value="1"/>
</dbReference>
<dbReference type="SUPFAM" id="SSF55961">
    <property type="entry name" value="Bet v1-like"/>
    <property type="match status" value="1"/>
</dbReference>
<dbReference type="EMBL" id="LMWL01000057">
    <property type="protein sequence ID" value="KUM92799.1"/>
    <property type="molecule type" value="Genomic_DNA"/>
</dbReference>
<dbReference type="RefSeq" id="WP_067005137.1">
    <property type="nucleotide sequence ID" value="NZ_BNDU01000006.1"/>
</dbReference>
<comment type="caution">
    <text evidence="2">The sequence shown here is derived from an EMBL/GenBank/DDBJ whole genome shotgun (WGS) entry which is preliminary data.</text>
</comment>
<keyword evidence="3" id="KW-1185">Reference proteome</keyword>
<name>A0A101NGH9_9ACTN</name>
<dbReference type="InterPro" id="IPR023393">
    <property type="entry name" value="START-like_dom_sf"/>
</dbReference>
<reference evidence="2 3" key="1">
    <citation type="submission" date="2015-10" db="EMBL/GenBank/DDBJ databases">
        <title>Draft genome sequence of Streptomyces cellostaticus DSM 40189, type strain for the species Streptomyces cellostaticus.</title>
        <authorList>
            <person name="Ruckert C."/>
            <person name="Winkler A."/>
            <person name="Kalinowski J."/>
            <person name="Kampfer P."/>
            <person name="Glaeser S."/>
        </authorList>
    </citation>
    <scope>NUCLEOTIDE SEQUENCE [LARGE SCALE GENOMIC DNA]</scope>
    <source>
        <strain evidence="2 3">DSM 40189</strain>
    </source>
</reference>
<dbReference type="OrthoDB" id="156693at2"/>
<sequence>MAGHTQNEITIAAPLDLVWDMTNDLERWPQLFSEYASVEILSREGKKTTFRLTMHPDDNGTVWSWVSEREPDRDTLTVKARRVETGPFAHMDIHWRYEEVPAGTRMVWTQDFAMKPDAPVDDAWMTDNINRNSKVQLALIREKIEKAATGHRPAPALAD</sequence>